<dbReference type="Gene3D" id="1.20.1280.50">
    <property type="match status" value="1"/>
</dbReference>
<gene>
    <name evidence="1" type="ORF">BXZ70DRAFT_909752</name>
</gene>
<accession>A0A8K0UH56</accession>
<evidence type="ECO:0000313" key="1">
    <source>
        <dbReference type="EMBL" id="KAH8091701.1"/>
    </source>
</evidence>
<evidence type="ECO:0008006" key="3">
    <source>
        <dbReference type="Google" id="ProtNLM"/>
    </source>
</evidence>
<dbReference type="AlphaFoldDB" id="A0A8K0UH56"/>
<reference evidence="1" key="1">
    <citation type="journal article" date="2021" name="New Phytol.">
        <title>Evolutionary innovations through gain and loss of genes in the ectomycorrhizal Boletales.</title>
        <authorList>
            <person name="Wu G."/>
            <person name="Miyauchi S."/>
            <person name="Morin E."/>
            <person name="Kuo A."/>
            <person name="Drula E."/>
            <person name="Varga T."/>
            <person name="Kohler A."/>
            <person name="Feng B."/>
            <person name="Cao Y."/>
            <person name="Lipzen A."/>
            <person name="Daum C."/>
            <person name="Hundley H."/>
            <person name="Pangilinan J."/>
            <person name="Johnson J."/>
            <person name="Barry K."/>
            <person name="LaButti K."/>
            <person name="Ng V."/>
            <person name="Ahrendt S."/>
            <person name="Min B."/>
            <person name="Choi I.G."/>
            <person name="Park H."/>
            <person name="Plett J.M."/>
            <person name="Magnuson J."/>
            <person name="Spatafora J.W."/>
            <person name="Nagy L.G."/>
            <person name="Henrissat B."/>
            <person name="Grigoriev I.V."/>
            <person name="Yang Z.L."/>
            <person name="Xu J."/>
            <person name="Martin F.M."/>
        </authorList>
    </citation>
    <scope>NUCLEOTIDE SEQUENCE</scope>
    <source>
        <strain evidence="1">KKN 215</strain>
    </source>
</reference>
<protein>
    <recommendedName>
        <fullName evidence="3">F-box domain-containing protein</fullName>
    </recommendedName>
</protein>
<proteinExistence type="predicted"/>
<organism evidence="1 2">
    <name type="scientific">Cristinia sonorae</name>
    <dbReference type="NCBI Taxonomy" id="1940300"/>
    <lineage>
        <taxon>Eukaryota</taxon>
        <taxon>Fungi</taxon>
        <taxon>Dikarya</taxon>
        <taxon>Basidiomycota</taxon>
        <taxon>Agaricomycotina</taxon>
        <taxon>Agaricomycetes</taxon>
        <taxon>Agaricomycetidae</taxon>
        <taxon>Agaricales</taxon>
        <taxon>Pleurotineae</taxon>
        <taxon>Stephanosporaceae</taxon>
        <taxon>Cristinia</taxon>
    </lineage>
</organism>
<evidence type="ECO:0000313" key="2">
    <source>
        <dbReference type="Proteomes" id="UP000813824"/>
    </source>
</evidence>
<comment type="caution">
    <text evidence="1">The sequence shown here is derived from an EMBL/GenBank/DDBJ whole genome shotgun (WGS) entry which is preliminary data.</text>
</comment>
<dbReference type="OrthoDB" id="3156934at2759"/>
<name>A0A8K0UH56_9AGAR</name>
<dbReference type="Proteomes" id="UP000813824">
    <property type="component" value="Unassembled WGS sequence"/>
</dbReference>
<dbReference type="EMBL" id="JAEVFJ010000035">
    <property type="protein sequence ID" value="KAH8091701.1"/>
    <property type="molecule type" value="Genomic_DNA"/>
</dbReference>
<keyword evidence="2" id="KW-1185">Reference proteome</keyword>
<sequence>MSMASLDINMIESLAGPEPEIVPFKTPQSYLAPRAALEAEIDKYYAQVMRLGQQINTCSSLSILPPEVLVEVFRQYAMLYEEEEDNVTGADVWLGGVKPYKWLGITHVCHHWRELALNTPRLWARIPVHAKDKVVKEMVARAKDAPLIVKANLTTNLPLIGRFYDIFNKHIHHVASLDIQLRGFTLSDLFTAGASAPLMHSFTFRDVSGGTANWPAIRGLFSRSLPSMEYVSIRCEMLQWEPAIFLPTLKELKLECARYDPNQAGRGRFINSGGPPRHPTWVEFYDAMQKMPYLRELDLENAFPVDPPNRANSPNEPLHFPSLKDLLIFGNAKECADFLNHVSLPLRCGILVRVTLDPGETVSMVGPAVRRQVEAWDRKPVRLVGTSKDADSDPLRSLTISDIHAHAVLFRAWSFVFTDPANVVRLPHMQQEKLTLSLISDRTPAATLLEGFASSLCGSTLHTLCLEPLDGMSEKVWISVLREMPNLHMLYVSRQSGHRIPAVLSVQVPDGGARKPILPNLKDLLFDGIDFSATLPGEAGVDAEFGTRLRRALDVRKRAGAMVAELIVTNCSNVRKTEMKIIEGLVGLVECESITVTRR</sequence>